<dbReference type="RefSeq" id="WP_390249878.1">
    <property type="nucleotide sequence ID" value="NZ_JBHSDT010000004.1"/>
</dbReference>
<gene>
    <name evidence="2" type="ORF">ACFOY7_04655</name>
</gene>
<protein>
    <submittedName>
        <fullName evidence="2">Two-component system regulatory protein YycI</fullName>
    </submittedName>
</protein>
<dbReference type="Proteomes" id="UP001595882">
    <property type="component" value="Unassembled WGS sequence"/>
</dbReference>
<proteinExistence type="predicted"/>
<dbReference type="InterPro" id="IPR018604">
    <property type="entry name" value="YycI-like"/>
</dbReference>
<organism evidence="2 3">
    <name type="scientific">Gracilibacillus xinjiangensis</name>
    <dbReference type="NCBI Taxonomy" id="1193282"/>
    <lineage>
        <taxon>Bacteria</taxon>
        <taxon>Bacillati</taxon>
        <taxon>Bacillota</taxon>
        <taxon>Bacilli</taxon>
        <taxon>Bacillales</taxon>
        <taxon>Bacillaceae</taxon>
        <taxon>Gracilibacillus</taxon>
    </lineage>
</organism>
<evidence type="ECO:0000313" key="3">
    <source>
        <dbReference type="Proteomes" id="UP001595882"/>
    </source>
</evidence>
<name>A0ABV8WWD5_9BACI</name>
<evidence type="ECO:0000259" key="1">
    <source>
        <dbReference type="Pfam" id="PF09648"/>
    </source>
</evidence>
<comment type="caution">
    <text evidence="2">The sequence shown here is derived from an EMBL/GenBank/DDBJ whole genome shotgun (WGS) entry which is preliminary data.</text>
</comment>
<dbReference type="Pfam" id="PF09648">
    <property type="entry name" value="YycI"/>
    <property type="match status" value="1"/>
</dbReference>
<feature type="domain" description="Regulatory protein YycH-like" evidence="1">
    <location>
        <begin position="47"/>
        <end position="248"/>
    </location>
</feature>
<sequence length="311" mass="35936">MQWGQIKTLFILCFLVLDIFLLQQFINNQETVSVLPETTFEDNIQGNIEGLDDIPDEPAEASRLYAQRKELSEEDIGALKDFTNQDIAVIDDHLIVSRFNDPVAFDIDEDGENIIDNIWNDESYDLDDYILDEKTNTYIFFQKMEDPIFYNLSGTLMIHVNEDGDMTYYVQTILEEADEPREEEYGLANPMKVISDLYRRGSIESGSTISRMEFGYHNLLPLPNGVQVLTPTWGLEVNESDYYYANAVEGHISTRDEHEFVLEMKQDIQEYALNDMDLIQSLDSDWEQTDLVQFLNQLLENIELTDGVNGE</sequence>
<reference evidence="3" key="1">
    <citation type="journal article" date="2019" name="Int. J. Syst. Evol. Microbiol.">
        <title>The Global Catalogue of Microorganisms (GCM) 10K type strain sequencing project: providing services to taxonomists for standard genome sequencing and annotation.</title>
        <authorList>
            <consortium name="The Broad Institute Genomics Platform"/>
            <consortium name="The Broad Institute Genome Sequencing Center for Infectious Disease"/>
            <person name="Wu L."/>
            <person name="Ma J."/>
        </authorList>
    </citation>
    <scope>NUCLEOTIDE SEQUENCE [LARGE SCALE GENOMIC DNA]</scope>
    <source>
        <strain evidence="3">CCUG 37865</strain>
    </source>
</reference>
<accession>A0ABV8WWD5</accession>
<keyword evidence="3" id="KW-1185">Reference proteome</keyword>
<dbReference type="Gene3D" id="2.40.128.690">
    <property type="entry name" value="YycH protein, domain 3-like"/>
    <property type="match status" value="1"/>
</dbReference>
<evidence type="ECO:0000313" key="2">
    <source>
        <dbReference type="EMBL" id="MFC4402354.1"/>
    </source>
</evidence>
<dbReference type="EMBL" id="JBHSDT010000004">
    <property type="protein sequence ID" value="MFC4402354.1"/>
    <property type="molecule type" value="Genomic_DNA"/>
</dbReference>